<dbReference type="Pfam" id="PF00440">
    <property type="entry name" value="TetR_N"/>
    <property type="match status" value="1"/>
</dbReference>
<sequence length="191" mass="22727">MDLRIQKTYMALTNTFFELLEEKRFEDITVNELCDRAMVRRATFYKHFGDKYEFFTFIIREIQAEFDREIAGSLNTSMPIDFYITIVRRVMTFFKEKDRLVQSVLKSECYPSLFRILSEQIEFDILQKLKENAEKGYNLIADPEVMAHFFTGAILETLQWWLTSRMPISQESIEKQIVDMMKAVYLTANTD</sequence>
<dbReference type="Gene3D" id="1.10.357.10">
    <property type="entry name" value="Tetracycline Repressor, domain 2"/>
    <property type="match status" value="1"/>
</dbReference>
<protein>
    <submittedName>
        <fullName evidence="4">TetR family transcriptional regulator</fullName>
    </submittedName>
    <submittedName>
        <fullName evidence="5">TetR/AcrR family transcriptional regulator</fullName>
    </submittedName>
</protein>
<dbReference type="AlphaFoldDB" id="A0A3E2N5Y8"/>
<reference evidence="4 7" key="2">
    <citation type="journal article" date="2024" name="Int. J. Syst. Evol. Microbiol.">
        <title>Lacrimispora brassicae sp. nov. isolated from fermented cabbage, and proposal of Clostridium indicum Gundawar et al. 2019 and Clostridium methoxybenzovorans Mechichi et al. 1999 as heterotypic synonyms of Lacrimispora amygdalina (Parshina et al. 2003) Haas and Blanchard 2020 and Lacrimispora indolis (McClung and McCoy 1957) Haas and Blanchard 2020, respectively.</title>
        <authorList>
            <person name="Kobayashi H."/>
            <person name="Tanizawa Y."/>
            <person name="Sakamoto M."/>
            <person name="Ohkuma M."/>
            <person name="Tohno M."/>
        </authorList>
    </citation>
    <scope>NUCLEOTIDE SEQUENCE [LARGE SCALE GENOMIC DNA]</scope>
    <source>
        <strain evidence="4 7">DSM 12857</strain>
    </source>
</reference>
<evidence type="ECO:0000259" key="3">
    <source>
        <dbReference type="PROSITE" id="PS50977"/>
    </source>
</evidence>
<evidence type="ECO:0000313" key="7">
    <source>
        <dbReference type="Proteomes" id="UP001419084"/>
    </source>
</evidence>
<dbReference type="InterPro" id="IPR009057">
    <property type="entry name" value="Homeodomain-like_sf"/>
</dbReference>
<evidence type="ECO:0000256" key="1">
    <source>
        <dbReference type="ARBA" id="ARBA00023125"/>
    </source>
</evidence>
<dbReference type="Proteomes" id="UP000260680">
    <property type="component" value="Unassembled WGS sequence"/>
</dbReference>
<dbReference type="PANTHER" id="PTHR43479">
    <property type="entry name" value="ACREF/ENVCD OPERON REPRESSOR-RELATED"/>
    <property type="match status" value="1"/>
</dbReference>
<dbReference type="Proteomes" id="UP001419084">
    <property type="component" value="Unassembled WGS sequence"/>
</dbReference>
<evidence type="ECO:0000313" key="4">
    <source>
        <dbReference type="EMBL" id="GLB32821.1"/>
    </source>
</evidence>
<proteinExistence type="predicted"/>
<evidence type="ECO:0000313" key="5">
    <source>
        <dbReference type="EMBL" id="RFZ76382.1"/>
    </source>
</evidence>
<dbReference type="RefSeq" id="WP_117419477.1">
    <property type="nucleotide sequence ID" value="NZ_BRPJ01000100.1"/>
</dbReference>
<dbReference type="Pfam" id="PF14278">
    <property type="entry name" value="TetR_C_8"/>
    <property type="match status" value="1"/>
</dbReference>
<evidence type="ECO:0000256" key="2">
    <source>
        <dbReference type="PROSITE-ProRule" id="PRU00335"/>
    </source>
</evidence>
<evidence type="ECO:0000313" key="6">
    <source>
        <dbReference type="Proteomes" id="UP000260680"/>
    </source>
</evidence>
<dbReference type="SUPFAM" id="SSF46689">
    <property type="entry name" value="Homeodomain-like"/>
    <property type="match status" value="1"/>
</dbReference>
<reference evidence="5 6" key="1">
    <citation type="submission" date="2018-07" db="EMBL/GenBank/DDBJ databases">
        <title>New species, Clostridium PI-S10-A1B.</title>
        <authorList>
            <person name="Krishna G."/>
            <person name="Summeta K."/>
            <person name="Shikha S."/>
            <person name="Prabhu P.B."/>
            <person name="Suresh K."/>
        </authorList>
    </citation>
    <scope>NUCLEOTIDE SEQUENCE [LARGE SCALE GENOMIC DNA]</scope>
    <source>
        <strain evidence="5 6">PI-S10-A1B</strain>
    </source>
</reference>
<name>A0A3E2N5Y8_9FIRM</name>
<comment type="caution">
    <text evidence="5">The sequence shown here is derived from an EMBL/GenBank/DDBJ whole genome shotgun (WGS) entry which is preliminary data.</text>
</comment>
<dbReference type="PROSITE" id="PS50977">
    <property type="entry name" value="HTH_TETR_2"/>
    <property type="match status" value="1"/>
</dbReference>
<dbReference type="EMBL" id="QOHO01000088">
    <property type="protein sequence ID" value="RFZ76382.1"/>
    <property type="molecule type" value="Genomic_DNA"/>
</dbReference>
<feature type="domain" description="HTH tetR-type" evidence="3">
    <location>
        <begin position="6"/>
        <end position="66"/>
    </location>
</feature>
<dbReference type="PANTHER" id="PTHR43479:SF7">
    <property type="entry name" value="TETR-FAMILY TRANSCRIPTIONAL REGULATOR"/>
    <property type="match status" value="1"/>
</dbReference>
<keyword evidence="7" id="KW-1185">Reference proteome</keyword>
<dbReference type="OrthoDB" id="9810250at2"/>
<dbReference type="InterPro" id="IPR050624">
    <property type="entry name" value="HTH-type_Tx_Regulator"/>
</dbReference>
<dbReference type="EMBL" id="BRPJ01000100">
    <property type="protein sequence ID" value="GLB32821.1"/>
    <property type="molecule type" value="Genomic_DNA"/>
</dbReference>
<accession>A0A3E2N5Y8</accession>
<feature type="DNA-binding region" description="H-T-H motif" evidence="2">
    <location>
        <begin position="29"/>
        <end position="48"/>
    </location>
</feature>
<dbReference type="InterPro" id="IPR039532">
    <property type="entry name" value="TetR_C_Firmicutes"/>
</dbReference>
<gene>
    <name evidence="5" type="ORF">DS742_23990</name>
    <name evidence="4" type="ORF">LAD12857_47440</name>
</gene>
<keyword evidence="1 2" id="KW-0238">DNA-binding</keyword>
<dbReference type="InterPro" id="IPR001647">
    <property type="entry name" value="HTH_TetR"/>
</dbReference>
<dbReference type="GO" id="GO:0003677">
    <property type="term" value="F:DNA binding"/>
    <property type="evidence" value="ECO:0007669"/>
    <property type="project" value="UniProtKB-UniRule"/>
</dbReference>
<organism evidence="5 6">
    <name type="scientific">Lacrimispora amygdalina</name>
    <dbReference type="NCBI Taxonomy" id="253257"/>
    <lineage>
        <taxon>Bacteria</taxon>
        <taxon>Bacillati</taxon>
        <taxon>Bacillota</taxon>
        <taxon>Clostridia</taxon>
        <taxon>Lachnospirales</taxon>
        <taxon>Lachnospiraceae</taxon>
        <taxon>Lacrimispora</taxon>
    </lineage>
</organism>